<dbReference type="PANTHER" id="PTHR15583">
    <property type="entry name" value="INTERLEUKIN-17 RECEPTOR"/>
    <property type="match status" value="1"/>
</dbReference>
<name>A0AA47M470_MERPO</name>
<feature type="compositionally biased region" description="Basic and acidic residues" evidence="2">
    <location>
        <begin position="609"/>
        <end position="634"/>
    </location>
</feature>
<keyword evidence="3" id="KW-0812">Transmembrane</keyword>
<gene>
    <name evidence="6" type="primary">Il17re</name>
    <name evidence="6" type="ORF">N1851_031134</name>
</gene>
<dbReference type="InterPro" id="IPR039465">
    <property type="entry name" value="IL-17_rcpt-like"/>
</dbReference>
<dbReference type="Pfam" id="PF15037">
    <property type="entry name" value="IL17_R_N"/>
    <property type="match status" value="1"/>
</dbReference>
<accession>A0AA47M470</accession>
<reference evidence="6" key="1">
    <citation type="journal article" date="2023" name="Front. Mar. Sci.">
        <title>A new Merluccius polli reference genome to investigate the effects of global change in West African waters.</title>
        <authorList>
            <person name="Mateo J.L."/>
            <person name="Blanco-Fernandez C."/>
            <person name="Garcia-Vazquez E."/>
            <person name="Machado-Schiaffino G."/>
        </authorList>
    </citation>
    <scope>NUCLEOTIDE SEQUENCE</scope>
    <source>
        <strain evidence="6">C29</strain>
        <tissue evidence="6">Fin</tissue>
    </source>
</reference>
<feature type="transmembrane region" description="Helical" evidence="3">
    <location>
        <begin position="475"/>
        <end position="496"/>
    </location>
</feature>
<evidence type="ECO:0000256" key="4">
    <source>
        <dbReference type="SAM" id="SignalP"/>
    </source>
</evidence>
<evidence type="ECO:0000256" key="1">
    <source>
        <dbReference type="ARBA" id="ARBA00022729"/>
    </source>
</evidence>
<dbReference type="GO" id="GO:0030368">
    <property type="term" value="F:interleukin-17 receptor activity"/>
    <property type="evidence" value="ECO:0007669"/>
    <property type="project" value="InterPro"/>
</dbReference>
<dbReference type="Proteomes" id="UP001174136">
    <property type="component" value="Unassembled WGS sequence"/>
</dbReference>
<sequence>MRPPGEYLALIAAACAVLLPAAAADLVRCEIPSQHAPGWGSAPLRLMSFYAETSRCVSLHVWLRPEDVNRTAKIIITSAISRTIAIEKYDSQKIKWRIKNPPAFKGICPAHTRNNLTMWELEYKCVRAEAGHPVSASFIGSTSYSTSYTVPDPVPQFHLSVDPALRTINVTLEPGALVLAALCYRVNKALCRHESAATRLTINPAESLWATFNVSYLLPCVCVQVSYTHSDAKRTTQCPFTNMSLEGVPDVWLSSKFILYEHRIAWRSQCPASYLKPSAALCWRNETGVCTPILNSSLEMIQSSPLLYNISTLDKHAQMCLQFSLKNNHHVHCPFKSGEINYYLLSYPSMTVLVLPSSVYNVHVCRLCLFVDESKWEARVGPGWRSLMVHLTSTVPASFSAQLCVLRHSGCYSIGHTYSGRTDGDTAGLQLNVPVHTEAEKPCVQVWQSEPAQLGKRILCPECECPSRYTHWRSGMFAVAALVIGVTLVSLAFLVYKVTKSGTTGWLSTHKPVLLVCSSGQPAHVSAVCALASILQGELCAAVRMALWSQSSERKSGAGAGAGGPAPGNGVADMGPLPWLYGEWDAVQRAQGKVLVVWSHEAKQVYETMRGQKTERRKREGTRQGEAKRGRAMDDLEEEEEEDWKLKERMLTYGTEKAILLAEDETAEATSFDGSSITWPVLRATLARLQGALQEPGRSHPVVLISLSGLSHNRDIPNELRGVPRYCLPGDFRGLIQELGGIAMGNNWEGLGCDCWPTLLSKILLLWSARRLSHQLKTWLP</sequence>
<feature type="domain" description="Interleukin-17 receptor C/E N-terminal" evidence="5">
    <location>
        <begin position="210"/>
        <end position="453"/>
    </location>
</feature>
<evidence type="ECO:0000256" key="2">
    <source>
        <dbReference type="SAM" id="MobiDB-lite"/>
    </source>
</evidence>
<dbReference type="EMBL" id="JAOPHQ010005992">
    <property type="protein sequence ID" value="KAK0133363.1"/>
    <property type="molecule type" value="Genomic_DNA"/>
</dbReference>
<evidence type="ECO:0000256" key="3">
    <source>
        <dbReference type="SAM" id="Phobius"/>
    </source>
</evidence>
<keyword evidence="7" id="KW-1185">Reference proteome</keyword>
<organism evidence="6 7">
    <name type="scientific">Merluccius polli</name>
    <name type="common">Benguela hake</name>
    <name type="synonym">Merluccius cadenati</name>
    <dbReference type="NCBI Taxonomy" id="89951"/>
    <lineage>
        <taxon>Eukaryota</taxon>
        <taxon>Metazoa</taxon>
        <taxon>Chordata</taxon>
        <taxon>Craniata</taxon>
        <taxon>Vertebrata</taxon>
        <taxon>Euteleostomi</taxon>
        <taxon>Actinopterygii</taxon>
        <taxon>Neopterygii</taxon>
        <taxon>Teleostei</taxon>
        <taxon>Neoteleostei</taxon>
        <taxon>Acanthomorphata</taxon>
        <taxon>Zeiogadaria</taxon>
        <taxon>Gadariae</taxon>
        <taxon>Gadiformes</taxon>
        <taxon>Gadoidei</taxon>
        <taxon>Merlucciidae</taxon>
        <taxon>Merluccius</taxon>
    </lineage>
</organism>
<feature type="region of interest" description="Disordered" evidence="2">
    <location>
        <begin position="609"/>
        <end position="640"/>
    </location>
</feature>
<feature type="chain" id="PRO_5041278415" evidence="4">
    <location>
        <begin position="25"/>
        <end position="781"/>
    </location>
</feature>
<keyword evidence="6" id="KW-0675">Receptor</keyword>
<comment type="caution">
    <text evidence="6">The sequence shown here is derived from an EMBL/GenBank/DDBJ whole genome shotgun (WGS) entry which is preliminary data.</text>
</comment>
<dbReference type="InterPro" id="IPR027841">
    <property type="entry name" value="IL-17_rcpt_C/E_N"/>
</dbReference>
<evidence type="ECO:0000259" key="5">
    <source>
        <dbReference type="Pfam" id="PF15037"/>
    </source>
</evidence>
<keyword evidence="3" id="KW-0472">Membrane</keyword>
<dbReference type="PANTHER" id="PTHR15583:SF21">
    <property type="entry name" value="INTERLEUKIN-17 RECEPTOR E-LIKE"/>
    <property type="match status" value="1"/>
</dbReference>
<keyword evidence="1 4" id="KW-0732">Signal</keyword>
<dbReference type="Gene3D" id="3.40.50.11530">
    <property type="match status" value="1"/>
</dbReference>
<protein>
    <submittedName>
        <fullName evidence="6">Interleukin-17 receptor E</fullName>
    </submittedName>
</protein>
<dbReference type="AlphaFoldDB" id="A0AA47M470"/>
<feature type="signal peptide" evidence="4">
    <location>
        <begin position="1"/>
        <end position="24"/>
    </location>
</feature>
<evidence type="ECO:0000313" key="7">
    <source>
        <dbReference type="Proteomes" id="UP001174136"/>
    </source>
</evidence>
<keyword evidence="3" id="KW-1133">Transmembrane helix</keyword>
<proteinExistence type="predicted"/>
<evidence type="ECO:0000313" key="6">
    <source>
        <dbReference type="EMBL" id="KAK0133363.1"/>
    </source>
</evidence>